<name>A0A941AMN4_9BACI</name>
<dbReference type="EMBL" id="JAGKSQ010000002">
    <property type="protein sequence ID" value="MBP3950725.1"/>
    <property type="molecule type" value="Genomic_DNA"/>
</dbReference>
<evidence type="ECO:0000313" key="5">
    <source>
        <dbReference type="Proteomes" id="UP000678228"/>
    </source>
</evidence>
<dbReference type="CDD" id="cd10917">
    <property type="entry name" value="CE4_NodB_like_6s_7s"/>
    <property type="match status" value="1"/>
</dbReference>
<dbReference type="InterPro" id="IPR002509">
    <property type="entry name" value="NODB_dom"/>
</dbReference>
<dbReference type="GO" id="GO:0005975">
    <property type="term" value="P:carbohydrate metabolic process"/>
    <property type="evidence" value="ECO:0007669"/>
    <property type="project" value="InterPro"/>
</dbReference>
<dbReference type="RefSeq" id="WP_210596656.1">
    <property type="nucleotide sequence ID" value="NZ_JAGKSQ010000002.1"/>
</dbReference>
<keyword evidence="5" id="KW-1185">Reference proteome</keyword>
<dbReference type="AlphaFoldDB" id="A0A941AMN4"/>
<reference evidence="4" key="1">
    <citation type="submission" date="2021-03" db="EMBL/GenBank/DDBJ databases">
        <title>Bacillus suaedae sp. nov., isolated from Suaeda aralocaspica.</title>
        <authorList>
            <person name="Lei R.F.R."/>
        </authorList>
    </citation>
    <scope>NUCLEOTIDE SEQUENCE</scope>
    <source>
        <strain evidence="4">YZJH907-2</strain>
    </source>
</reference>
<dbReference type="Proteomes" id="UP000678228">
    <property type="component" value="Unassembled WGS sequence"/>
</dbReference>
<keyword evidence="2" id="KW-0378">Hydrolase</keyword>
<dbReference type="PROSITE" id="PS51677">
    <property type="entry name" value="NODB"/>
    <property type="match status" value="1"/>
</dbReference>
<accession>A0A941AMN4</accession>
<organism evidence="4 5">
    <name type="scientific">Halalkalibacter suaedae</name>
    <dbReference type="NCBI Taxonomy" id="2822140"/>
    <lineage>
        <taxon>Bacteria</taxon>
        <taxon>Bacillati</taxon>
        <taxon>Bacillota</taxon>
        <taxon>Bacilli</taxon>
        <taxon>Bacillales</taxon>
        <taxon>Bacillaceae</taxon>
        <taxon>Halalkalibacter</taxon>
    </lineage>
</organism>
<proteinExistence type="predicted"/>
<gene>
    <name evidence="4" type="ORF">J7W16_06225</name>
</gene>
<dbReference type="InterPro" id="IPR011330">
    <property type="entry name" value="Glyco_hydro/deAcase_b/a-brl"/>
</dbReference>
<keyword evidence="1" id="KW-0479">Metal-binding</keyword>
<dbReference type="GO" id="GO:0016020">
    <property type="term" value="C:membrane"/>
    <property type="evidence" value="ECO:0007669"/>
    <property type="project" value="TreeGrafter"/>
</dbReference>
<dbReference type="Gene3D" id="3.20.20.370">
    <property type="entry name" value="Glycoside hydrolase/deacetylase"/>
    <property type="match status" value="1"/>
</dbReference>
<evidence type="ECO:0000313" key="4">
    <source>
        <dbReference type="EMBL" id="MBP3950725.1"/>
    </source>
</evidence>
<evidence type="ECO:0000256" key="1">
    <source>
        <dbReference type="ARBA" id="ARBA00022723"/>
    </source>
</evidence>
<dbReference type="PANTHER" id="PTHR10587">
    <property type="entry name" value="GLYCOSYL TRANSFERASE-RELATED"/>
    <property type="match status" value="1"/>
</dbReference>
<evidence type="ECO:0000256" key="2">
    <source>
        <dbReference type="ARBA" id="ARBA00022801"/>
    </source>
</evidence>
<dbReference type="PANTHER" id="PTHR10587:SF133">
    <property type="entry name" value="CHITIN DEACETYLASE 1-RELATED"/>
    <property type="match status" value="1"/>
</dbReference>
<dbReference type="Pfam" id="PF01522">
    <property type="entry name" value="Polysacc_deac_1"/>
    <property type="match status" value="1"/>
</dbReference>
<dbReference type="GO" id="GO:0016810">
    <property type="term" value="F:hydrolase activity, acting on carbon-nitrogen (but not peptide) bonds"/>
    <property type="evidence" value="ECO:0007669"/>
    <property type="project" value="InterPro"/>
</dbReference>
<protein>
    <submittedName>
        <fullName evidence="4">Polysaccharide deacetylase family protein</fullName>
    </submittedName>
</protein>
<dbReference type="InterPro" id="IPR050248">
    <property type="entry name" value="Polysacc_deacetylase_ArnD"/>
</dbReference>
<dbReference type="SUPFAM" id="SSF88713">
    <property type="entry name" value="Glycoside hydrolase/deacetylase"/>
    <property type="match status" value="1"/>
</dbReference>
<comment type="caution">
    <text evidence="4">The sequence shown here is derived from an EMBL/GenBank/DDBJ whole genome shotgun (WGS) entry which is preliminary data.</text>
</comment>
<sequence length="196" mass="22571">MVKNKQAEIILTFDDGPTNLLDDILTILNKNKVQALFFWQTGMLPSGNKLEKVLSDGHLIGTHSHSHRILTELSYEEQYNEMLKSKILLEQALHEPIRLFRPPYGLYNDETFKVAKALNLEIVLWSVASWDWKHPKDPHQIIENVVDHIEAGHTVLLHELPQTVTILDSLIREIRKKNLTFSSPHTVVQLEGNDTR</sequence>
<feature type="domain" description="NodB homology" evidence="3">
    <location>
        <begin position="7"/>
        <end position="182"/>
    </location>
</feature>
<evidence type="ECO:0000259" key="3">
    <source>
        <dbReference type="PROSITE" id="PS51677"/>
    </source>
</evidence>
<dbReference type="GO" id="GO:0046872">
    <property type="term" value="F:metal ion binding"/>
    <property type="evidence" value="ECO:0007669"/>
    <property type="project" value="UniProtKB-KW"/>
</dbReference>